<dbReference type="OrthoDB" id="277191at2759"/>
<comment type="function">
    <text evidence="1">Substrate recognition and binding subunit of the essential mitochondrial processing protease (MPP), which cleaves the mitochondrial sequence off newly imported precursors proteins.</text>
</comment>
<keyword evidence="8" id="KW-0378">Hydrolase</keyword>
<evidence type="ECO:0000256" key="3">
    <source>
        <dbReference type="ARBA" id="ARBA00030006"/>
    </source>
</evidence>
<evidence type="ECO:0000256" key="2">
    <source>
        <dbReference type="ARBA" id="ARBA00007261"/>
    </source>
</evidence>
<evidence type="ECO:0000256" key="4">
    <source>
        <dbReference type="ARBA" id="ARBA00032315"/>
    </source>
</evidence>
<dbReference type="InterPro" id="IPR011765">
    <property type="entry name" value="Pept_M16_N"/>
</dbReference>
<name>A0A4V1IYP8_9FUNG</name>
<dbReference type="GO" id="GO:0005739">
    <property type="term" value="C:mitochondrion"/>
    <property type="evidence" value="ECO:0007669"/>
    <property type="project" value="TreeGrafter"/>
</dbReference>
<dbReference type="InterPro" id="IPR007863">
    <property type="entry name" value="Peptidase_M16_C"/>
</dbReference>
<dbReference type="Pfam" id="PF00675">
    <property type="entry name" value="Peptidase_M16"/>
    <property type="match status" value="1"/>
</dbReference>
<protein>
    <recommendedName>
        <fullName evidence="3">Alpha-MPP</fullName>
    </recommendedName>
    <alternativeName>
        <fullName evidence="4">Inactive zinc metalloprotease alpha</fullName>
    </alternativeName>
</protein>
<dbReference type="PROSITE" id="PS00143">
    <property type="entry name" value="INSULINASE"/>
    <property type="match status" value="1"/>
</dbReference>
<keyword evidence="9" id="KW-1185">Reference proteome</keyword>
<evidence type="ECO:0000259" key="6">
    <source>
        <dbReference type="Pfam" id="PF00675"/>
    </source>
</evidence>
<feature type="domain" description="Peptidase M16 C-terminal" evidence="7">
    <location>
        <begin position="209"/>
        <end position="399"/>
    </location>
</feature>
<evidence type="ECO:0000313" key="9">
    <source>
        <dbReference type="Proteomes" id="UP000267251"/>
    </source>
</evidence>
<dbReference type="PANTHER" id="PTHR11851:SF49">
    <property type="entry name" value="MITOCHONDRIAL-PROCESSING PEPTIDASE SUBUNIT ALPHA"/>
    <property type="match status" value="1"/>
</dbReference>
<dbReference type="AlphaFoldDB" id="A0A4V1IYP8"/>
<accession>A0A4V1IYP8</accession>
<dbReference type="InterPro" id="IPR011249">
    <property type="entry name" value="Metalloenz_LuxS/M16"/>
</dbReference>
<gene>
    <name evidence="8" type="ORF">BJ684DRAFT_22304</name>
</gene>
<dbReference type="GO" id="GO:0004222">
    <property type="term" value="F:metalloendopeptidase activity"/>
    <property type="evidence" value="ECO:0007669"/>
    <property type="project" value="InterPro"/>
</dbReference>
<dbReference type="Proteomes" id="UP000267251">
    <property type="component" value="Unassembled WGS sequence"/>
</dbReference>
<evidence type="ECO:0000256" key="1">
    <source>
        <dbReference type="ARBA" id="ARBA00002123"/>
    </source>
</evidence>
<dbReference type="PANTHER" id="PTHR11851">
    <property type="entry name" value="METALLOPROTEASE"/>
    <property type="match status" value="1"/>
</dbReference>
<evidence type="ECO:0000313" key="8">
    <source>
        <dbReference type="EMBL" id="RKP15309.1"/>
    </source>
</evidence>
<dbReference type="GO" id="GO:0006627">
    <property type="term" value="P:protein processing involved in protein targeting to mitochondrion"/>
    <property type="evidence" value="ECO:0007669"/>
    <property type="project" value="TreeGrafter"/>
</dbReference>
<comment type="similarity">
    <text evidence="2 5">Belongs to the peptidase M16 family.</text>
</comment>
<dbReference type="EMBL" id="KZ987741">
    <property type="protein sequence ID" value="RKP15309.1"/>
    <property type="molecule type" value="Genomic_DNA"/>
</dbReference>
<dbReference type="InterPro" id="IPR001431">
    <property type="entry name" value="Pept_M16_Zn_BS"/>
</dbReference>
<dbReference type="GO" id="GO:0046872">
    <property type="term" value="F:metal ion binding"/>
    <property type="evidence" value="ECO:0007669"/>
    <property type="project" value="InterPro"/>
</dbReference>
<feature type="domain" description="Peptidase M16 N-terminal" evidence="6">
    <location>
        <begin position="56"/>
        <end position="202"/>
    </location>
</feature>
<dbReference type="Pfam" id="PF05193">
    <property type="entry name" value="Peptidase_M16_C"/>
    <property type="match status" value="1"/>
</dbReference>
<dbReference type="InterPro" id="IPR050361">
    <property type="entry name" value="MPP/UQCRC_Complex"/>
</dbReference>
<dbReference type="Gene3D" id="3.30.830.10">
    <property type="entry name" value="Metalloenzyme, LuxS/M16 peptidase-like"/>
    <property type="match status" value="2"/>
</dbReference>
<proteinExistence type="inferred from homology"/>
<evidence type="ECO:0000259" key="7">
    <source>
        <dbReference type="Pfam" id="PF05193"/>
    </source>
</evidence>
<sequence>MVGRLLSQLHPRLRLSGPRLTLRINTALSRTHSTLTASPLSTAATTQITTLDNGVRVATENQPGHFLAAGIYVDAGSRYETQQTSGVSHILDRFSFRSTQSMSADMMRQRIETLGGTLNCAASRECMMYQASVFQRDLKPALSLLADTALHPALEEADLEEIRQTVPWELREVRANAPAYYEELLHGVAFGQELLGRSLMCPPDALERMQRDTLLAYRSAWYRPERMVVAVVGAPHDQVVDLASQYFSTYAPGSLSSSAQDPAMGKSTYQGGMVQASDPEQELSHVFIGFRGLGVHDSDVYALATLQVLLGGGGSFSAGGPGKGMYSRLYTRVLSQHYWVEECHAFNQGYTDDGLFGVRAACAPVHAKHLAAVVCAELASLCEPGALREEEVSRARNQLRSSLMMNLESRSIQLEDVGRQVQVLGKRMSAQEMCEHVEAVTPEHLTSIAKRILQGSAPSILMGGKEVEKLGDVSEMVKLFGLGKP</sequence>
<dbReference type="SUPFAM" id="SSF63411">
    <property type="entry name" value="LuxS/MPP-like metallohydrolase"/>
    <property type="match status" value="2"/>
</dbReference>
<evidence type="ECO:0000256" key="5">
    <source>
        <dbReference type="RuleBase" id="RU004447"/>
    </source>
</evidence>
<reference evidence="9" key="1">
    <citation type="journal article" date="2018" name="Nat. Microbiol.">
        <title>Leveraging single-cell genomics to expand the fungal tree of life.</title>
        <authorList>
            <person name="Ahrendt S.R."/>
            <person name="Quandt C.A."/>
            <person name="Ciobanu D."/>
            <person name="Clum A."/>
            <person name="Salamov A."/>
            <person name="Andreopoulos B."/>
            <person name="Cheng J.F."/>
            <person name="Woyke T."/>
            <person name="Pelin A."/>
            <person name="Henrissat B."/>
            <person name="Reynolds N.K."/>
            <person name="Benny G.L."/>
            <person name="Smith M.E."/>
            <person name="James T.Y."/>
            <person name="Grigoriev I.V."/>
        </authorList>
    </citation>
    <scope>NUCLEOTIDE SEQUENCE [LARGE SCALE GENOMIC DNA]</scope>
</reference>
<organism evidence="8 9">
    <name type="scientific">Piptocephalis cylindrospora</name>
    <dbReference type="NCBI Taxonomy" id="1907219"/>
    <lineage>
        <taxon>Eukaryota</taxon>
        <taxon>Fungi</taxon>
        <taxon>Fungi incertae sedis</taxon>
        <taxon>Zoopagomycota</taxon>
        <taxon>Zoopagomycotina</taxon>
        <taxon>Zoopagomycetes</taxon>
        <taxon>Zoopagales</taxon>
        <taxon>Piptocephalidaceae</taxon>
        <taxon>Piptocephalis</taxon>
    </lineage>
</organism>